<dbReference type="Proteomes" id="UP001055811">
    <property type="component" value="Linkage Group LG03"/>
</dbReference>
<accession>A0ACB9EZH2</accession>
<protein>
    <submittedName>
        <fullName evidence="1">Uncharacterized protein</fullName>
    </submittedName>
</protein>
<evidence type="ECO:0000313" key="2">
    <source>
        <dbReference type="Proteomes" id="UP001055811"/>
    </source>
</evidence>
<gene>
    <name evidence="1" type="ORF">L2E82_13823</name>
</gene>
<keyword evidence="2" id="KW-1185">Reference proteome</keyword>
<reference evidence="2" key="1">
    <citation type="journal article" date="2022" name="Mol. Ecol. Resour.">
        <title>The genomes of chicory, endive, great burdock and yacon provide insights into Asteraceae palaeo-polyploidization history and plant inulin production.</title>
        <authorList>
            <person name="Fan W."/>
            <person name="Wang S."/>
            <person name="Wang H."/>
            <person name="Wang A."/>
            <person name="Jiang F."/>
            <person name="Liu H."/>
            <person name="Zhao H."/>
            <person name="Xu D."/>
            <person name="Zhang Y."/>
        </authorList>
    </citation>
    <scope>NUCLEOTIDE SEQUENCE [LARGE SCALE GENOMIC DNA]</scope>
    <source>
        <strain evidence="2">cv. Punajuju</strain>
    </source>
</reference>
<sequence>MKLELNTYLISRVNGAVEEEEEEEERQSHYHWQVVRNMGAEGMGDRGEGVNGWQPVKKELWMIKLMMLEKSESKTFINSTMPCSKLSTQLNLSKCTINNGISLEVTGDSAVEEQFKCWPPTTAVVDRLILNLKAKDGDMEANWEKIILNFKKELDAEEQSKPKLTSDVVDNSEDGDGFQRRDRARAKFSVPLSRREMEKDFEDMGERRLPRKPKKRPKSVQNQLDTLFPGLWLTEINADLYRVSDTKKINWITGILQHNWKHQI</sequence>
<comment type="caution">
    <text evidence="1">The sequence shown here is derived from an EMBL/GenBank/DDBJ whole genome shotgun (WGS) entry which is preliminary data.</text>
</comment>
<organism evidence="1 2">
    <name type="scientific">Cichorium intybus</name>
    <name type="common">Chicory</name>
    <dbReference type="NCBI Taxonomy" id="13427"/>
    <lineage>
        <taxon>Eukaryota</taxon>
        <taxon>Viridiplantae</taxon>
        <taxon>Streptophyta</taxon>
        <taxon>Embryophyta</taxon>
        <taxon>Tracheophyta</taxon>
        <taxon>Spermatophyta</taxon>
        <taxon>Magnoliopsida</taxon>
        <taxon>eudicotyledons</taxon>
        <taxon>Gunneridae</taxon>
        <taxon>Pentapetalae</taxon>
        <taxon>asterids</taxon>
        <taxon>campanulids</taxon>
        <taxon>Asterales</taxon>
        <taxon>Asteraceae</taxon>
        <taxon>Cichorioideae</taxon>
        <taxon>Cichorieae</taxon>
        <taxon>Cichoriinae</taxon>
        <taxon>Cichorium</taxon>
    </lineage>
</organism>
<name>A0ACB9EZH2_CICIN</name>
<proteinExistence type="predicted"/>
<reference evidence="1 2" key="2">
    <citation type="journal article" date="2022" name="Mol. Ecol. Resour.">
        <title>The genomes of chicory, endive, great burdock and yacon provide insights into Asteraceae paleo-polyploidization history and plant inulin production.</title>
        <authorList>
            <person name="Fan W."/>
            <person name="Wang S."/>
            <person name="Wang H."/>
            <person name="Wang A."/>
            <person name="Jiang F."/>
            <person name="Liu H."/>
            <person name="Zhao H."/>
            <person name="Xu D."/>
            <person name="Zhang Y."/>
        </authorList>
    </citation>
    <scope>NUCLEOTIDE SEQUENCE [LARGE SCALE GENOMIC DNA]</scope>
    <source>
        <strain evidence="2">cv. Punajuju</strain>
        <tissue evidence="1">Leaves</tissue>
    </source>
</reference>
<dbReference type="EMBL" id="CM042011">
    <property type="protein sequence ID" value="KAI3763826.1"/>
    <property type="molecule type" value="Genomic_DNA"/>
</dbReference>
<evidence type="ECO:0000313" key="1">
    <source>
        <dbReference type="EMBL" id="KAI3763826.1"/>
    </source>
</evidence>